<reference evidence="5 6" key="2">
    <citation type="journal article" date="2017" name="Antonie Van Leeuwenhoek">
        <title>Rhizobium rhizosphaerae sp. nov., a novel species isolated from rice rhizosphere.</title>
        <authorList>
            <person name="Zhao J.J."/>
            <person name="Zhang J."/>
            <person name="Zhang R.J."/>
            <person name="Zhang C.W."/>
            <person name="Yin H.Q."/>
            <person name="Zhang X.X."/>
        </authorList>
    </citation>
    <scope>NUCLEOTIDE SEQUENCE [LARGE SCALE GENOMIC DNA]</scope>
    <source>
        <strain evidence="5 6">ACAM 611</strain>
    </source>
</reference>
<dbReference type="NCBIfam" id="TIGR00536">
    <property type="entry name" value="hemK_fam"/>
    <property type="match status" value="1"/>
</dbReference>
<dbReference type="GO" id="GO:0005829">
    <property type="term" value="C:cytosol"/>
    <property type="evidence" value="ECO:0007669"/>
    <property type="project" value="TreeGrafter"/>
</dbReference>
<accession>H5T8P0</accession>
<dbReference type="SUPFAM" id="SSF53335">
    <property type="entry name" value="S-adenosyl-L-methionine-dependent methyltransferases"/>
    <property type="match status" value="1"/>
</dbReference>
<evidence type="ECO:0000313" key="5">
    <source>
        <dbReference type="EMBL" id="GAB54667.1"/>
    </source>
</evidence>
<keyword evidence="2" id="KW-0808">Transferase</keyword>
<dbReference type="InterPro" id="IPR004556">
    <property type="entry name" value="HemK-like"/>
</dbReference>
<evidence type="ECO:0000256" key="3">
    <source>
        <dbReference type="ARBA" id="ARBA00022691"/>
    </source>
</evidence>
<dbReference type="InterPro" id="IPR007848">
    <property type="entry name" value="Small_mtfrase_dom"/>
</dbReference>
<dbReference type="Pfam" id="PF05175">
    <property type="entry name" value="MTS"/>
    <property type="match status" value="1"/>
</dbReference>
<evidence type="ECO:0000259" key="4">
    <source>
        <dbReference type="Pfam" id="PF05175"/>
    </source>
</evidence>
<dbReference type="InterPro" id="IPR029063">
    <property type="entry name" value="SAM-dependent_MTases_sf"/>
</dbReference>
<dbReference type="Proteomes" id="UP000053586">
    <property type="component" value="Unassembled WGS sequence"/>
</dbReference>
<dbReference type="GO" id="GO:0032259">
    <property type="term" value="P:methylation"/>
    <property type="evidence" value="ECO:0007669"/>
    <property type="project" value="UniProtKB-KW"/>
</dbReference>
<dbReference type="PROSITE" id="PS00092">
    <property type="entry name" value="N6_MTASE"/>
    <property type="match status" value="1"/>
</dbReference>
<dbReference type="AlphaFoldDB" id="H5T8P0"/>
<feature type="domain" description="Methyltransferase small" evidence="4">
    <location>
        <begin position="162"/>
        <end position="259"/>
    </location>
</feature>
<keyword evidence="6" id="KW-1185">Reference proteome</keyword>
<evidence type="ECO:0000256" key="2">
    <source>
        <dbReference type="ARBA" id="ARBA00022679"/>
    </source>
</evidence>
<dbReference type="OrthoDB" id="9800643at2"/>
<dbReference type="PANTHER" id="PTHR47806:SF1">
    <property type="entry name" value="RIBOSOMAL PROTEIN UL3 GLUTAMINE METHYLTRANSFERASE"/>
    <property type="match status" value="1"/>
</dbReference>
<keyword evidence="1" id="KW-0489">Methyltransferase</keyword>
<proteinExistence type="predicted"/>
<dbReference type="CDD" id="cd02440">
    <property type="entry name" value="AdoMet_MTases"/>
    <property type="match status" value="1"/>
</dbReference>
<dbReference type="NCBIfam" id="TIGR03533">
    <property type="entry name" value="L3_gln_methyl"/>
    <property type="match status" value="1"/>
</dbReference>
<dbReference type="GO" id="GO:0036009">
    <property type="term" value="F:protein-glutamine N-methyltransferase activity"/>
    <property type="evidence" value="ECO:0007669"/>
    <property type="project" value="InterPro"/>
</dbReference>
<organism evidence="5 6">
    <name type="scientific">Glaciecola punicea ACAM 611</name>
    <dbReference type="NCBI Taxonomy" id="1121923"/>
    <lineage>
        <taxon>Bacteria</taxon>
        <taxon>Pseudomonadati</taxon>
        <taxon>Pseudomonadota</taxon>
        <taxon>Gammaproteobacteria</taxon>
        <taxon>Alteromonadales</taxon>
        <taxon>Alteromonadaceae</taxon>
        <taxon>Glaciecola</taxon>
    </lineage>
</organism>
<dbReference type="InterPro" id="IPR002052">
    <property type="entry name" value="DNA_methylase_N6_adenine_CS"/>
</dbReference>
<protein>
    <recommendedName>
        <fullName evidence="4">Methyltransferase small domain-containing protein</fullName>
    </recommendedName>
</protein>
<gene>
    <name evidence="5" type="ORF">GPUN_0521</name>
</gene>
<dbReference type="PIRSF" id="PIRSF037167">
    <property type="entry name" value="Mtase_YfcB_prd"/>
    <property type="match status" value="1"/>
</dbReference>
<evidence type="ECO:0000313" key="6">
    <source>
        <dbReference type="Proteomes" id="UP000053586"/>
    </source>
</evidence>
<dbReference type="RefSeq" id="WP_006003102.1">
    <property type="nucleotide sequence ID" value="NZ_BAET01000007.1"/>
</dbReference>
<comment type="caution">
    <text evidence="5">The sequence shown here is derived from an EMBL/GenBank/DDBJ whole genome shotgun (WGS) entry which is preliminary data.</text>
</comment>
<dbReference type="EMBL" id="BAET01000007">
    <property type="protein sequence ID" value="GAB54667.1"/>
    <property type="molecule type" value="Genomic_DNA"/>
</dbReference>
<sequence length="334" mass="37634">MHEANQAPRPYKTLQDHDIISALNNQEQVTQSLNSIIDYIRFAISQCNHHDVYFGHGTQNAWQESHRLVFTALSLPLDISVQEQQVFYSCRLTPAEKALVFSWIKARCEDAIPLPYLSNQAWFAGMPFYIDERALIPRSPFAELIESKFSDYLQDSVPPAFILDMCTGSGCIAIALAQHFVHAQVDAVDIDEDALDVASINIEQYQIQDRVFPMQSDLFSNLGAQKYDLIVVNPPYVDAYDMQDLPREYLHEPESALASGEDGLDLTLALLKQVAQYMSDNAWLFVEVGNSEVNFAQRFGAFSVHWCKLTHGGNGIFALNKSQLTAQLPLLNKL</sequence>
<dbReference type="InterPro" id="IPR017127">
    <property type="entry name" value="Ribosome_uL3_MTase"/>
</dbReference>
<keyword evidence="3" id="KW-0949">S-adenosyl-L-methionine</keyword>
<reference evidence="5 6" key="1">
    <citation type="journal article" date="2012" name="J. Bacteriol.">
        <title>Genome sequence of proteorhodopsin-containing sea ice bacterium Glaciecola punicea ACAM 611T.</title>
        <authorList>
            <person name="Qin Q.-L."/>
            <person name="Xie B.-B."/>
            <person name="Shu Y.-L."/>
            <person name="Rong J.-C."/>
            <person name="Zhao D.-L."/>
            <person name="Zhang X.-Y."/>
            <person name="Chen X.-L."/>
            <person name="Zhou B.-C."/>
            <person name="Zhanga Y.-Z."/>
        </authorList>
    </citation>
    <scope>NUCLEOTIDE SEQUENCE [LARGE SCALE GENOMIC DNA]</scope>
    <source>
        <strain evidence="5 6">ACAM 611</strain>
    </source>
</reference>
<dbReference type="Gene3D" id="3.40.50.150">
    <property type="entry name" value="Vaccinia Virus protein VP39"/>
    <property type="match status" value="1"/>
</dbReference>
<dbReference type="STRING" id="56804.BAE46_12765"/>
<dbReference type="eggNOG" id="COG2890">
    <property type="taxonomic scope" value="Bacteria"/>
</dbReference>
<evidence type="ECO:0000256" key="1">
    <source>
        <dbReference type="ARBA" id="ARBA00022603"/>
    </source>
</evidence>
<name>H5T8P0_9ALTE</name>
<dbReference type="PANTHER" id="PTHR47806">
    <property type="entry name" value="50S RIBOSOMAL PROTEIN L3 GLUTAMINE METHYLTRANSFERASE"/>
    <property type="match status" value="1"/>
</dbReference>
<dbReference type="GO" id="GO:0003676">
    <property type="term" value="F:nucleic acid binding"/>
    <property type="evidence" value="ECO:0007669"/>
    <property type="project" value="InterPro"/>
</dbReference>